<gene>
    <name evidence="2" type="ORF">MUK42_05376</name>
</gene>
<keyword evidence="3" id="KW-1185">Reference proteome</keyword>
<dbReference type="PANTHER" id="PTHR45863">
    <property type="entry name" value="SERINE/THREONINE-PROTEIN KINASE BSK5"/>
    <property type="match status" value="1"/>
</dbReference>
<organism evidence="2 3">
    <name type="scientific">Musa troglodytarum</name>
    <name type="common">fe'i banana</name>
    <dbReference type="NCBI Taxonomy" id="320322"/>
    <lineage>
        <taxon>Eukaryota</taxon>
        <taxon>Viridiplantae</taxon>
        <taxon>Streptophyta</taxon>
        <taxon>Embryophyta</taxon>
        <taxon>Tracheophyta</taxon>
        <taxon>Spermatophyta</taxon>
        <taxon>Magnoliopsida</taxon>
        <taxon>Liliopsida</taxon>
        <taxon>Zingiberales</taxon>
        <taxon>Musaceae</taxon>
        <taxon>Musa</taxon>
    </lineage>
</organism>
<dbReference type="EMBL" id="CP097508">
    <property type="protein sequence ID" value="URE08524.1"/>
    <property type="molecule type" value="Genomic_DNA"/>
</dbReference>
<reference evidence="2" key="1">
    <citation type="submission" date="2022-05" db="EMBL/GenBank/DDBJ databases">
        <title>The Musa troglodytarum L. genome provides insights into the mechanism of non-climacteric behaviour and enrichment of carotenoids.</title>
        <authorList>
            <person name="Wang J."/>
        </authorList>
    </citation>
    <scope>NUCLEOTIDE SEQUENCE</scope>
    <source>
        <tissue evidence="2">Leaf</tissue>
    </source>
</reference>
<evidence type="ECO:0000313" key="2">
    <source>
        <dbReference type="EMBL" id="URE08524.1"/>
    </source>
</evidence>
<keyword evidence="2" id="KW-0808">Transferase</keyword>
<sequence length="117" mass="12788">MGSCCSSLLRKKHHPGAGPAAAVEQNNHLHLNYHQQQQQRRSFSVGMGESGGSGGGGEVPAFAEFSLAENIVSESGDRAPNLVYKGRLKNRRWIAVKKFSRSSMGSILFMMHVRFSV</sequence>
<name>A0A9E7K8T6_9LILI</name>
<accession>A0A9E7K8T6</accession>
<dbReference type="Proteomes" id="UP001055439">
    <property type="component" value="Chromosome 6"/>
</dbReference>
<dbReference type="Gene3D" id="3.30.200.20">
    <property type="entry name" value="Phosphorylase Kinase, domain 1"/>
    <property type="match status" value="1"/>
</dbReference>
<dbReference type="GO" id="GO:0009742">
    <property type="term" value="P:brassinosteroid mediated signaling pathway"/>
    <property type="evidence" value="ECO:0007669"/>
    <property type="project" value="InterPro"/>
</dbReference>
<dbReference type="AlphaFoldDB" id="A0A9E7K8T6"/>
<proteinExistence type="predicted"/>
<dbReference type="GO" id="GO:0004672">
    <property type="term" value="F:protein kinase activity"/>
    <property type="evidence" value="ECO:0007669"/>
    <property type="project" value="InterPro"/>
</dbReference>
<dbReference type="GO" id="GO:0012505">
    <property type="term" value="C:endomembrane system"/>
    <property type="evidence" value="ECO:0007669"/>
    <property type="project" value="UniProtKB-SubCell"/>
</dbReference>
<evidence type="ECO:0000313" key="3">
    <source>
        <dbReference type="Proteomes" id="UP001055439"/>
    </source>
</evidence>
<dbReference type="InterPro" id="IPR045845">
    <property type="entry name" value="BSK"/>
</dbReference>
<protein>
    <submittedName>
        <fullName evidence="2">Serine threonine-protein kinase</fullName>
    </submittedName>
</protein>
<evidence type="ECO:0000256" key="1">
    <source>
        <dbReference type="SAM" id="MobiDB-lite"/>
    </source>
</evidence>
<feature type="region of interest" description="Disordered" evidence="1">
    <location>
        <begin position="33"/>
        <end position="56"/>
    </location>
</feature>
<dbReference type="OrthoDB" id="1905385at2759"/>
<dbReference type="PANTHER" id="PTHR45863:SF22">
    <property type="entry name" value="SERINE_THREONINE-PROTEIN KINASE BSK1"/>
    <property type="match status" value="1"/>
</dbReference>
<keyword evidence="2" id="KW-0418">Kinase</keyword>
<dbReference type="GO" id="GO:0005524">
    <property type="term" value="F:ATP binding"/>
    <property type="evidence" value="ECO:0007669"/>
    <property type="project" value="UniProtKB-KW"/>
</dbReference>